<accession>A0A0L8HKM0</accession>
<feature type="region of interest" description="Disordered" evidence="1">
    <location>
        <begin position="161"/>
        <end position="180"/>
    </location>
</feature>
<protein>
    <submittedName>
        <fullName evidence="2">Uncharacterized protein</fullName>
    </submittedName>
</protein>
<sequence>MYHIINKCFVNYMVHQLAQILVKAVEKDKRNIIRYQEHLQCCSKIIIIYGVGVITNLENNLFLGLIEHCLGLGTYIETAITTRTSHLMVLEKRHEDLFLKKTNNGLQSNEHFQNAAYFRLLLYAHRCPITDSSSIFKYFLLKLQDESMLLDLRKQKTVTPVKKQTLPNNQTSKQQKEDKSRIGISNIQLSRMKRPVSEAFEKQLQRRNTEKLILSHVQQLFLKWKMYTKSNNRVLKPRQDEQRNEVKVKLKW</sequence>
<organism evidence="2">
    <name type="scientific">Octopus bimaculoides</name>
    <name type="common">California two-spotted octopus</name>
    <dbReference type="NCBI Taxonomy" id="37653"/>
    <lineage>
        <taxon>Eukaryota</taxon>
        <taxon>Metazoa</taxon>
        <taxon>Spiralia</taxon>
        <taxon>Lophotrochozoa</taxon>
        <taxon>Mollusca</taxon>
        <taxon>Cephalopoda</taxon>
        <taxon>Coleoidea</taxon>
        <taxon>Octopodiformes</taxon>
        <taxon>Octopoda</taxon>
        <taxon>Incirrata</taxon>
        <taxon>Octopodidae</taxon>
        <taxon>Octopus</taxon>
    </lineage>
</organism>
<dbReference type="EMBL" id="KQ418003">
    <property type="protein sequence ID" value="KOF89335.1"/>
    <property type="molecule type" value="Genomic_DNA"/>
</dbReference>
<reference evidence="2" key="1">
    <citation type="submission" date="2015-07" db="EMBL/GenBank/DDBJ databases">
        <title>MeaNS - Measles Nucleotide Surveillance Program.</title>
        <authorList>
            <person name="Tran T."/>
            <person name="Druce J."/>
        </authorList>
    </citation>
    <scope>NUCLEOTIDE SEQUENCE</scope>
    <source>
        <strain evidence="2">UCB-OBI-ISO-001</strain>
        <tissue evidence="2">Gonad</tissue>
    </source>
</reference>
<evidence type="ECO:0000256" key="1">
    <source>
        <dbReference type="SAM" id="MobiDB-lite"/>
    </source>
</evidence>
<evidence type="ECO:0000313" key="2">
    <source>
        <dbReference type="EMBL" id="KOF89335.1"/>
    </source>
</evidence>
<proteinExistence type="predicted"/>
<dbReference type="AlphaFoldDB" id="A0A0L8HKM0"/>
<gene>
    <name evidence="2" type="ORF">OCBIM_22013237mg</name>
</gene>
<name>A0A0L8HKM0_OCTBM</name>